<dbReference type="InterPro" id="IPR007780">
    <property type="entry name" value="NAD_Glu_DH_bac"/>
</dbReference>
<dbReference type="Pfam" id="PF21074">
    <property type="entry name" value="GDH_C"/>
    <property type="match status" value="2"/>
</dbReference>
<proteinExistence type="predicted"/>
<feature type="domain" description="NAD-specific glutamate dehydrogenase C-terminal" evidence="2">
    <location>
        <begin position="738"/>
        <end position="908"/>
    </location>
</feature>
<dbReference type="SUPFAM" id="SSF51735">
    <property type="entry name" value="NAD(P)-binding Rossmann-fold domains"/>
    <property type="match status" value="1"/>
</dbReference>
<dbReference type="Pfam" id="PF21078">
    <property type="entry name" value="GDH_HM3"/>
    <property type="match status" value="1"/>
</dbReference>
<dbReference type="EMBL" id="JAWLKA010000014">
    <property type="protein sequence ID" value="MDV6283626.1"/>
    <property type="molecule type" value="Genomic_DNA"/>
</dbReference>
<feature type="domain" description="NAD-specific glutamate dehydrogenase C-terminal" evidence="2">
    <location>
        <begin position="913"/>
        <end position="1048"/>
    </location>
</feature>
<dbReference type="InterPro" id="IPR036291">
    <property type="entry name" value="NAD(P)-bd_dom_sf"/>
</dbReference>
<dbReference type="InterPro" id="IPR028971">
    <property type="entry name" value="NAD-GDH_cat"/>
</dbReference>
<sequence>MGNGASTADQLTSPLAVDVNEAIGRLLLTSSDRSDTPRMVFLCDLARDGTVEAVILWPGTTPLLADVATMFEHFGLRVADRETLPLPADLSGSAALHKFTFRAPQVWQSRSLSLVSEAFEAHALHGFEIDDYAKLILTAGLSWRDIVLVRAASRFVRQAGLGLSEHYVTDTLLRHTEFVESLVRYFGARFDPELDDRDAVIADAAADVHEHLDAATTLDEDRIMRSLESFVTACLRTNWYQLDGAGTPKPYSSFKLDSSKLALTGPVVPYREIYVYANDVEGIHLRSGAVARGGLRFSDRPEDYRTEVLGLMKTQTVKNSPIVPVGAKGAFVRKNPDISPAEAYTTFIRGLLDVTDNIVDGRTVAPQRTVTYDGPDTYLVVAADKGTASFSDLANNIALDAGYWLGDAFASGGSSGYDHKAMGITARGAWVSVRRHFDEIGVDVDADPISVVGIGDMSGDVFGNGMLLSGSLKLVAAFDHRHIFIDPDPDPARSFAERQRLFALPGTTWDHYDRGALSPGAGIWPRTAKRISLSPQAQELLGVQQNMISPNDLIKAILTARVDLLWNGGIGTYVKGSTETHSDAADPVNDSVRVDAAQLHASVIGEGGNLGLTQRARIEYALGGGRINADFIDNAAGVATSDLEVNLKIALDVAVHSGRINHSERNAVLSASRPDVADAVLCNSESQTLAISLAASQAPQLLNRHERLIDNLEHNNGINRATEVLPTKKELVSRTQAGLGLTRPEIAVLLAQSKNVVQQDLLNSSVPDEPVFASALSAYFPPQIREQLSQEIRDHRLAREIVATKIADDLINHVGPGLIYQLDERLGVKTPAVARAYAVVRAVFDVDELWTDAEQRTDVTAVERWNLLHTLQHFIEHTASWILRRRPAPLDVESEIARYRPSVRELLAGRPRPTTIAETTERLRFLGEVFDLIETAQHRGCPVETAAAIHTRSDSELGLTWLTGRLDDHVTTNWWDAMAAATVRDDLAERHHELVGAILDLDTGGEDQIRVWQARAADAISRFSRMTAELRRDGVVDVSRACTASAELKLLVRSTGVGGAEDTAA</sequence>
<accession>A0ABU4CJ83</accession>
<comment type="caution">
    <text evidence="3">The sequence shown here is derived from an EMBL/GenBank/DDBJ whole genome shotgun (WGS) entry which is preliminary data.</text>
</comment>
<dbReference type="Gene3D" id="3.40.50.720">
    <property type="entry name" value="NAD(P)-binding Rossmann-like Domain"/>
    <property type="match status" value="1"/>
</dbReference>
<organism evidence="3 4">
    <name type="scientific">Rhodococcus jostii</name>
    <dbReference type="NCBI Taxonomy" id="132919"/>
    <lineage>
        <taxon>Bacteria</taxon>
        <taxon>Bacillati</taxon>
        <taxon>Actinomycetota</taxon>
        <taxon>Actinomycetes</taxon>
        <taxon>Mycobacteriales</taxon>
        <taxon>Nocardiaceae</taxon>
        <taxon>Rhodococcus</taxon>
    </lineage>
</organism>
<dbReference type="SUPFAM" id="SSF53223">
    <property type="entry name" value="Aminoacid dehydrogenase-like, N-terminal domain"/>
    <property type="match status" value="1"/>
</dbReference>
<keyword evidence="4" id="KW-1185">Reference proteome</keyword>
<feature type="domain" description="NAD-glutamate dehydrogenase catalytic" evidence="1">
    <location>
        <begin position="208"/>
        <end position="693"/>
    </location>
</feature>
<gene>
    <name evidence="3" type="ORF">R3Q59_24335</name>
</gene>
<dbReference type="PANTHER" id="PTHR43403:SF1">
    <property type="entry name" value="NAD-SPECIFIC GLUTAMATE DEHYDROGENASE"/>
    <property type="match status" value="1"/>
</dbReference>
<dbReference type="Pfam" id="PF05088">
    <property type="entry name" value="Bac_GDH_CD"/>
    <property type="match status" value="1"/>
</dbReference>
<reference evidence="3 4" key="1">
    <citation type="submission" date="2023-10" db="EMBL/GenBank/DDBJ databases">
        <title>Development of a sustainable strategy for remediation of hydrocarbon-contaminated territories based on the waste exchange concept.</title>
        <authorList>
            <person name="Krivoruchko A."/>
        </authorList>
    </citation>
    <scope>NUCLEOTIDE SEQUENCE [LARGE SCALE GENOMIC DNA]</scope>
    <source>
        <strain evidence="3 4">IEGM 60</strain>
    </source>
</reference>
<evidence type="ECO:0000259" key="2">
    <source>
        <dbReference type="Pfam" id="PF21074"/>
    </source>
</evidence>
<protein>
    <submittedName>
        <fullName evidence="3">NAD-glutamate dehydrogenase</fullName>
    </submittedName>
</protein>
<evidence type="ECO:0000259" key="1">
    <source>
        <dbReference type="Pfam" id="PF05088"/>
    </source>
</evidence>
<name>A0ABU4CJ83_RHOJO</name>
<dbReference type="Proteomes" id="UP001185737">
    <property type="component" value="Unassembled WGS sequence"/>
</dbReference>
<dbReference type="InterPro" id="IPR048381">
    <property type="entry name" value="GDH_C"/>
</dbReference>
<evidence type="ECO:0000313" key="3">
    <source>
        <dbReference type="EMBL" id="MDV6283626.1"/>
    </source>
</evidence>
<dbReference type="InterPro" id="IPR049056">
    <property type="entry name" value="NAD_Glu_DH_HM3"/>
</dbReference>
<dbReference type="PANTHER" id="PTHR43403">
    <property type="entry name" value="NAD-SPECIFIC GLUTAMATE DEHYDROGENASE"/>
    <property type="match status" value="1"/>
</dbReference>
<evidence type="ECO:0000313" key="4">
    <source>
        <dbReference type="Proteomes" id="UP001185737"/>
    </source>
</evidence>
<dbReference type="InterPro" id="IPR046346">
    <property type="entry name" value="Aminoacid_DH-like_N_sf"/>
</dbReference>
<dbReference type="RefSeq" id="WP_283334135.1">
    <property type="nucleotide sequence ID" value="NZ_JAWLKA010000014.1"/>
</dbReference>